<comment type="caution">
    <text evidence="2">The sequence shown here is derived from an EMBL/GenBank/DDBJ whole genome shotgun (WGS) entry which is preliminary data.</text>
</comment>
<dbReference type="Pfam" id="PF05430">
    <property type="entry name" value="Methyltransf_30"/>
    <property type="match status" value="1"/>
</dbReference>
<keyword evidence="2" id="KW-0489">Methyltransferase</keyword>
<feature type="domain" description="MnmC-like methyltransferase" evidence="1">
    <location>
        <begin position="130"/>
        <end position="223"/>
    </location>
</feature>
<dbReference type="OrthoDB" id="9786494at2"/>
<gene>
    <name evidence="2" type="ORF">CLV78_103222</name>
</gene>
<keyword evidence="2" id="KW-0808">Transferase</keyword>
<organism evidence="2 3">
    <name type="scientific">Aliiruegeria haliotis</name>
    <dbReference type="NCBI Taxonomy" id="1280846"/>
    <lineage>
        <taxon>Bacteria</taxon>
        <taxon>Pseudomonadati</taxon>
        <taxon>Pseudomonadota</taxon>
        <taxon>Alphaproteobacteria</taxon>
        <taxon>Rhodobacterales</taxon>
        <taxon>Roseobacteraceae</taxon>
        <taxon>Aliiruegeria</taxon>
    </lineage>
</organism>
<dbReference type="GO" id="GO:0004808">
    <property type="term" value="F:tRNA (5-methylaminomethyl-2-thiouridylate)(34)-methyltransferase activity"/>
    <property type="evidence" value="ECO:0007669"/>
    <property type="project" value="InterPro"/>
</dbReference>
<protein>
    <submittedName>
        <fullName evidence="2">tRNA U34 5-methylaminomethyl-2-thiouridine-forming methyltransferase MnmC</fullName>
    </submittedName>
</protein>
<dbReference type="InterPro" id="IPR047785">
    <property type="entry name" value="tRNA_MNMC2"/>
</dbReference>
<sequence length="225" mass="23925">MGDGSQRVAVTWRDGDVPVSTRFEDPYYSLEDGLAETRHVFLAGNDLPARLAAGFHVAELGVGTGLNLLALAACAKEVGCSTLKYTGFEAFPLSRDALRKALAPFADKVPHVEDLLSAWALDGFAVQIGPVEAQMIVGDARETLPRWEGAADAWFLDGFAPAKNPELWEETLLAEVGAHTVPGGTFATYTAAGAVRRALGAAGFVVERPPGFGRKRHMSTGRKTG</sequence>
<dbReference type="PANTHER" id="PTHR39963">
    <property type="entry name" value="SLL0983 PROTEIN"/>
    <property type="match status" value="1"/>
</dbReference>
<dbReference type="GO" id="GO:0016645">
    <property type="term" value="F:oxidoreductase activity, acting on the CH-NH group of donors"/>
    <property type="evidence" value="ECO:0007669"/>
    <property type="project" value="InterPro"/>
</dbReference>
<dbReference type="EMBL" id="PVTD01000003">
    <property type="protein sequence ID" value="PRY24356.1"/>
    <property type="molecule type" value="Genomic_DNA"/>
</dbReference>
<evidence type="ECO:0000313" key="2">
    <source>
        <dbReference type="EMBL" id="PRY24356.1"/>
    </source>
</evidence>
<dbReference type="PANTHER" id="PTHR39963:SF1">
    <property type="entry name" value="MNMC-LIKE METHYLTRANSFERASE DOMAIN-CONTAINING PROTEIN"/>
    <property type="match status" value="1"/>
</dbReference>
<dbReference type="Proteomes" id="UP000239480">
    <property type="component" value="Unassembled WGS sequence"/>
</dbReference>
<evidence type="ECO:0000259" key="1">
    <source>
        <dbReference type="Pfam" id="PF05430"/>
    </source>
</evidence>
<dbReference type="InterPro" id="IPR008471">
    <property type="entry name" value="MnmC-like_methylTransf"/>
</dbReference>
<name>A0A2T0RT42_9RHOB</name>
<evidence type="ECO:0000313" key="3">
    <source>
        <dbReference type="Proteomes" id="UP000239480"/>
    </source>
</evidence>
<accession>A0A2T0RT42</accession>
<dbReference type="AlphaFoldDB" id="A0A2T0RT42"/>
<proteinExistence type="predicted"/>
<dbReference type="InterPro" id="IPR029063">
    <property type="entry name" value="SAM-dependent_MTases_sf"/>
</dbReference>
<dbReference type="SUPFAM" id="SSF53335">
    <property type="entry name" value="S-adenosyl-L-methionine-dependent methyltransferases"/>
    <property type="match status" value="1"/>
</dbReference>
<reference evidence="2 3" key="1">
    <citation type="submission" date="2018-03" db="EMBL/GenBank/DDBJ databases">
        <title>Genomic Encyclopedia of Archaeal and Bacterial Type Strains, Phase II (KMG-II): from individual species to whole genera.</title>
        <authorList>
            <person name="Goeker M."/>
        </authorList>
    </citation>
    <scope>NUCLEOTIDE SEQUENCE [LARGE SCALE GENOMIC DNA]</scope>
    <source>
        <strain evidence="2 3">DSM 29328</strain>
    </source>
</reference>
<keyword evidence="3" id="KW-1185">Reference proteome</keyword>
<dbReference type="Gene3D" id="3.40.50.150">
    <property type="entry name" value="Vaccinia Virus protein VP39"/>
    <property type="match status" value="1"/>
</dbReference>
<dbReference type="RefSeq" id="WP_106204729.1">
    <property type="nucleotide sequence ID" value="NZ_PVTD01000003.1"/>
</dbReference>
<dbReference type="GO" id="GO:0032259">
    <property type="term" value="P:methylation"/>
    <property type="evidence" value="ECO:0007669"/>
    <property type="project" value="UniProtKB-KW"/>
</dbReference>
<dbReference type="NCBIfam" id="NF033855">
    <property type="entry name" value="tRNA_MNMC2"/>
    <property type="match status" value="1"/>
</dbReference>